<name>A0AAU8JUG5_9ACTN</name>
<accession>A0AAU8JUG5</accession>
<gene>
    <name evidence="1" type="ORF">ABWK59_07065</name>
</gene>
<proteinExistence type="predicted"/>
<dbReference type="EMBL" id="CP159872">
    <property type="protein sequence ID" value="XCM78708.1"/>
    <property type="molecule type" value="Genomic_DNA"/>
</dbReference>
<evidence type="ECO:0000313" key="1">
    <source>
        <dbReference type="EMBL" id="XCM78708.1"/>
    </source>
</evidence>
<sequence>MPETERMARMAALVHTALGRATAGLLEAEATQAADLTAADRALHELLDEIEDSAAAAPTRDPATPADLRRLVADAHLGDDFEGLAVLIRHIAGIAWARHDSGPLPARLRLPLRTIAGTALGTVAAAGEALATATPTQLTEDLDEIGLRQRLLHRELLTGDGPPSVADATESTLLACHLRQCAERAASLAGNAGLLTGA</sequence>
<dbReference type="Gene3D" id="1.20.58.220">
    <property type="entry name" value="Phosphate transport system protein phou homolog 2, domain 2"/>
    <property type="match status" value="1"/>
</dbReference>
<dbReference type="KEGG" id="kcm:ABWK59_07065"/>
<protein>
    <submittedName>
        <fullName evidence="1">Uncharacterized protein</fullName>
    </submittedName>
</protein>
<reference evidence="1" key="1">
    <citation type="submission" date="2024-06" db="EMBL/GenBank/DDBJ databases">
        <title>The genome sequences of Kitasatospora sp. strain HUAS MG31.</title>
        <authorList>
            <person name="Mo P."/>
        </authorList>
    </citation>
    <scope>NUCLEOTIDE SEQUENCE</scope>
    <source>
        <strain evidence="1">HUAS MG31</strain>
    </source>
</reference>
<dbReference type="AlphaFoldDB" id="A0AAU8JUG5"/>
<dbReference type="InterPro" id="IPR038078">
    <property type="entry name" value="PhoU-like_sf"/>
</dbReference>
<dbReference type="SUPFAM" id="SSF109755">
    <property type="entry name" value="PhoU-like"/>
    <property type="match status" value="1"/>
</dbReference>
<dbReference type="RefSeq" id="WP_354638819.1">
    <property type="nucleotide sequence ID" value="NZ_CP159872.1"/>
</dbReference>
<organism evidence="1">
    <name type="scientific">Kitasatospora camelliae</name>
    <dbReference type="NCBI Taxonomy" id="3156397"/>
    <lineage>
        <taxon>Bacteria</taxon>
        <taxon>Bacillati</taxon>
        <taxon>Actinomycetota</taxon>
        <taxon>Actinomycetes</taxon>
        <taxon>Kitasatosporales</taxon>
        <taxon>Streptomycetaceae</taxon>
        <taxon>Kitasatospora</taxon>
    </lineage>
</organism>